<dbReference type="Gene3D" id="1.10.287.770">
    <property type="entry name" value="YojJ-like"/>
    <property type="match status" value="1"/>
</dbReference>
<protein>
    <submittedName>
        <fullName evidence="13">Uncharacterized protein</fullName>
    </submittedName>
</protein>
<evidence type="ECO:0000256" key="1">
    <source>
        <dbReference type="ARBA" id="ARBA00004141"/>
    </source>
</evidence>
<dbReference type="GO" id="GO:0015280">
    <property type="term" value="F:ligand-gated sodium channel activity"/>
    <property type="evidence" value="ECO:0007669"/>
    <property type="project" value="TreeGrafter"/>
</dbReference>
<evidence type="ECO:0000256" key="6">
    <source>
        <dbReference type="ARBA" id="ARBA00023053"/>
    </source>
</evidence>
<evidence type="ECO:0000256" key="2">
    <source>
        <dbReference type="ARBA" id="ARBA00022448"/>
    </source>
</evidence>
<proteinExistence type="inferred from homology"/>
<keyword evidence="7 11" id="KW-0406">Ion transport</keyword>
<keyword evidence="6" id="KW-0915">Sodium</keyword>
<keyword evidence="5 12" id="KW-1133">Transmembrane helix</keyword>
<dbReference type="Pfam" id="PF00858">
    <property type="entry name" value="ASC"/>
    <property type="match status" value="1"/>
</dbReference>
<evidence type="ECO:0000313" key="14">
    <source>
        <dbReference type="Proteomes" id="UP001163046"/>
    </source>
</evidence>
<evidence type="ECO:0000256" key="3">
    <source>
        <dbReference type="ARBA" id="ARBA00022461"/>
    </source>
</evidence>
<dbReference type="PRINTS" id="PR01078">
    <property type="entry name" value="AMINACHANNEL"/>
</dbReference>
<evidence type="ECO:0000256" key="5">
    <source>
        <dbReference type="ARBA" id="ARBA00022989"/>
    </source>
</evidence>
<keyword evidence="14" id="KW-1185">Reference proteome</keyword>
<evidence type="ECO:0000256" key="10">
    <source>
        <dbReference type="ARBA" id="ARBA00023303"/>
    </source>
</evidence>
<keyword evidence="3 11" id="KW-0894">Sodium channel</keyword>
<dbReference type="InterPro" id="IPR001873">
    <property type="entry name" value="ENaC"/>
</dbReference>
<dbReference type="Proteomes" id="UP001163046">
    <property type="component" value="Unassembled WGS sequence"/>
</dbReference>
<evidence type="ECO:0000256" key="11">
    <source>
        <dbReference type="RuleBase" id="RU000679"/>
    </source>
</evidence>
<keyword evidence="8 12" id="KW-0472">Membrane</keyword>
<gene>
    <name evidence="13" type="ORF">OS493_020430</name>
</gene>
<keyword evidence="9 11" id="KW-0739">Sodium transport</keyword>
<feature type="transmembrane region" description="Helical" evidence="12">
    <location>
        <begin position="152"/>
        <end position="175"/>
    </location>
</feature>
<dbReference type="GO" id="GO:0005886">
    <property type="term" value="C:plasma membrane"/>
    <property type="evidence" value="ECO:0007669"/>
    <property type="project" value="TreeGrafter"/>
</dbReference>
<evidence type="ECO:0000256" key="4">
    <source>
        <dbReference type="ARBA" id="ARBA00022692"/>
    </source>
</evidence>
<comment type="caution">
    <text evidence="13">The sequence shown here is derived from an EMBL/GenBank/DDBJ whole genome shotgun (WGS) entry which is preliminary data.</text>
</comment>
<comment type="similarity">
    <text evidence="11">Belongs to the amiloride-sensitive sodium channel (TC 1.A.6) family.</text>
</comment>
<keyword evidence="10 11" id="KW-0407">Ion channel</keyword>
<dbReference type="EMBL" id="MU826362">
    <property type="protein sequence ID" value="KAJ7378832.1"/>
    <property type="molecule type" value="Genomic_DNA"/>
</dbReference>
<comment type="subcellular location">
    <subcellularLocation>
        <location evidence="1">Membrane</location>
        <topology evidence="1">Multi-pass membrane protein</topology>
    </subcellularLocation>
</comment>
<evidence type="ECO:0000256" key="7">
    <source>
        <dbReference type="ARBA" id="ARBA00023065"/>
    </source>
</evidence>
<accession>A0A9W9ZC35</accession>
<evidence type="ECO:0000256" key="8">
    <source>
        <dbReference type="ARBA" id="ARBA00023136"/>
    </source>
</evidence>
<keyword evidence="4 11" id="KW-0812">Transmembrane</keyword>
<organism evidence="13 14">
    <name type="scientific">Desmophyllum pertusum</name>
    <dbReference type="NCBI Taxonomy" id="174260"/>
    <lineage>
        <taxon>Eukaryota</taxon>
        <taxon>Metazoa</taxon>
        <taxon>Cnidaria</taxon>
        <taxon>Anthozoa</taxon>
        <taxon>Hexacorallia</taxon>
        <taxon>Scleractinia</taxon>
        <taxon>Caryophylliina</taxon>
        <taxon>Caryophylliidae</taxon>
        <taxon>Desmophyllum</taxon>
    </lineage>
</organism>
<dbReference type="PANTHER" id="PTHR11690:SF300">
    <property type="entry name" value="PICKPOCKET PROTEIN 19"/>
    <property type="match status" value="1"/>
</dbReference>
<dbReference type="PANTHER" id="PTHR11690">
    <property type="entry name" value="AMILORIDE-SENSITIVE SODIUM CHANNEL-RELATED"/>
    <property type="match status" value="1"/>
</dbReference>
<dbReference type="AlphaFoldDB" id="A0A9W9ZC35"/>
<evidence type="ECO:0000313" key="13">
    <source>
        <dbReference type="EMBL" id="KAJ7378832.1"/>
    </source>
</evidence>
<reference evidence="13" key="1">
    <citation type="submission" date="2023-01" db="EMBL/GenBank/DDBJ databases">
        <title>Genome assembly of the deep-sea coral Lophelia pertusa.</title>
        <authorList>
            <person name="Herrera S."/>
            <person name="Cordes E."/>
        </authorList>
    </citation>
    <scope>NUCLEOTIDE SEQUENCE</scope>
    <source>
        <strain evidence="13">USNM1676648</strain>
        <tissue evidence="13">Polyp</tissue>
    </source>
</reference>
<dbReference type="OrthoDB" id="8065060at2759"/>
<sequence length="183" mass="21252">MPKLRFFDTYSKSKCFLDKLTRYVVKLCKCRDWFMPGGDQGIPVCDYQTSDACMWPAWEYFQDNKLDKCPVACESVEFSAQLSYARYPANTFADQLLSKNRNLTGTVQENRQYLRDNLLELKIYYESLTFADVRQVPSYDLYSLLGDVGGQIGLFLGASLLTLVEYLDLCAMVLFTKYKYRNK</sequence>
<dbReference type="Gene3D" id="1.10.287.820">
    <property type="entry name" value="Acid-sensing ion channel domain"/>
    <property type="match status" value="1"/>
</dbReference>
<evidence type="ECO:0000256" key="9">
    <source>
        <dbReference type="ARBA" id="ARBA00023201"/>
    </source>
</evidence>
<name>A0A9W9ZC35_9CNID</name>
<keyword evidence="2 11" id="KW-0813">Transport</keyword>
<evidence type="ECO:0000256" key="12">
    <source>
        <dbReference type="SAM" id="Phobius"/>
    </source>
</evidence>